<reference evidence="9" key="1">
    <citation type="submission" date="2021-02" db="EMBL/GenBank/DDBJ databases">
        <authorList>
            <person name="Dougan E. K."/>
            <person name="Rhodes N."/>
            <person name="Thang M."/>
            <person name="Chan C."/>
        </authorList>
    </citation>
    <scope>NUCLEOTIDE SEQUENCE</scope>
</reference>
<dbReference type="SUPFAM" id="SSF103473">
    <property type="entry name" value="MFS general substrate transporter"/>
    <property type="match status" value="1"/>
</dbReference>
<gene>
    <name evidence="9" type="ORF">PGLA1383_LOCUS45341</name>
</gene>
<sequence length="741" mass="80191">MEEEEEGGQVSRAAANDTNNDDNDNNDNNNNDKGSVWSCIQAVNPMIWPRTLAQHFGCQLLVLIIGSQWLVKGFAGGLTTGAADYLFKSYHVTASRLQIFKTVLNLPQNLAPVIGFLSDWAPIRGYNKSPYMAMASVLGVTSCAIIGLVPQTALSVEGAVVCGFFITTQIFALNLLTQATYSERMQSKPAQAPSLVSFASFGITVGALLSTILVGLLVEEAGPKVVYLVAVPALAVILVLLAMGCAGETRQSAQQCAQKQQRLAQQKEVLFICVIIAGSSLLLASVGLSGGSVALNAAVAIAAAGLVLVACAVLLKPILAKAIAFFIIVTACSPSISGASFYFFTDTPAQYAEGPHFSPIFYSSVQGSVGQCAMLVGILIYKRWMSSWTYRKVMTVSSLLYAALNLLDALVFARVNRRFGISDQAFVLTSSGLENLVLTWQDMPSTIIISQLCPEGMEAIVFALVSTSFNIGSTVGANTGALLLQWLGCNPSGQENESLQFENLWVAAVVSAALQVVPLVLMLWLIPDCRQTAAPPTAPSGSAGLRPKMQPHHQVGQVDGSFDFCPSAKYELRARADLYSFDIGQFPYTRGNAKLMKDLFPDRFTYIEGPSQESAKEFAEQRPDVKCDVISVDGDHSTEGTLADLENFRKLASCRNWVLMDDAGWNSTNSAWQMAKDAGIITQVECFADMNPKPDFQFMDFPINRSWCLGFFNVGDLDPTCPVWFKENPNTEKTYVRPIEI</sequence>
<feature type="transmembrane region" description="Helical" evidence="8">
    <location>
        <begin position="156"/>
        <end position="176"/>
    </location>
</feature>
<evidence type="ECO:0000313" key="10">
    <source>
        <dbReference type="Proteomes" id="UP000654075"/>
    </source>
</evidence>
<dbReference type="PANTHER" id="PTHR31585">
    <property type="entry name" value="FOLATE-BIOPTERIN TRANSPORTER 1, CHLOROPLASTIC"/>
    <property type="match status" value="1"/>
</dbReference>
<feature type="transmembrane region" description="Helical" evidence="8">
    <location>
        <begin position="268"/>
        <end position="288"/>
    </location>
</feature>
<comment type="subcellular location">
    <subcellularLocation>
        <location evidence="1">Membrane</location>
        <topology evidence="1">Multi-pass membrane protein</topology>
    </subcellularLocation>
</comment>
<feature type="transmembrane region" description="Helical" evidence="8">
    <location>
        <begin position="224"/>
        <end position="247"/>
    </location>
</feature>
<evidence type="ECO:0000256" key="5">
    <source>
        <dbReference type="ARBA" id="ARBA00022989"/>
    </source>
</evidence>
<protein>
    <submittedName>
        <fullName evidence="9">Uncharacterized protein</fullName>
    </submittedName>
</protein>
<keyword evidence="10" id="KW-1185">Reference proteome</keyword>
<dbReference type="Proteomes" id="UP000654075">
    <property type="component" value="Unassembled WGS sequence"/>
</dbReference>
<feature type="transmembrane region" description="Helical" evidence="8">
    <location>
        <begin position="360"/>
        <end position="381"/>
    </location>
</feature>
<evidence type="ECO:0000256" key="1">
    <source>
        <dbReference type="ARBA" id="ARBA00004141"/>
    </source>
</evidence>
<dbReference type="InterPro" id="IPR039309">
    <property type="entry name" value="BT1"/>
</dbReference>
<comment type="caution">
    <text evidence="9">The sequence shown here is derived from an EMBL/GenBank/DDBJ whole genome shotgun (WGS) entry which is preliminary data.</text>
</comment>
<dbReference type="InterPro" id="IPR029063">
    <property type="entry name" value="SAM-dependent_MTases_sf"/>
</dbReference>
<feature type="transmembrane region" description="Helical" evidence="8">
    <location>
        <begin position="322"/>
        <end position="344"/>
    </location>
</feature>
<feature type="transmembrane region" description="Helical" evidence="8">
    <location>
        <begin position="196"/>
        <end position="218"/>
    </location>
</feature>
<accession>A0A813GQU1</accession>
<evidence type="ECO:0000256" key="2">
    <source>
        <dbReference type="ARBA" id="ARBA00007015"/>
    </source>
</evidence>
<comment type="similarity">
    <text evidence="2">Belongs to the major facilitator superfamily. Folate-biopterin transporter (TC 2.A.71) family.</text>
</comment>
<evidence type="ECO:0000256" key="4">
    <source>
        <dbReference type="ARBA" id="ARBA00022692"/>
    </source>
</evidence>
<dbReference type="Gene3D" id="1.20.1250.20">
    <property type="entry name" value="MFS general substrate transporter like domains"/>
    <property type="match status" value="2"/>
</dbReference>
<keyword evidence="6 8" id="KW-0472">Membrane</keyword>
<organism evidence="9 10">
    <name type="scientific">Polarella glacialis</name>
    <name type="common">Dinoflagellate</name>
    <dbReference type="NCBI Taxonomy" id="89957"/>
    <lineage>
        <taxon>Eukaryota</taxon>
        <taxon>Sar</taxon>
        <taxon>Alveolata</taxon>
        <taxon>Dinophyceae</taxon>
        <taxon>Suessiales</taxon>
        <taxon>Suessiaceae</taxon>
        <taxon>Polarella</taxon>
    </lineage>
</organism>
<keyword evidence="3" id="KW-0813">Transport</keyword>
<keyword evidence="4 8" id="KW-0812">Transmembrane</keyword>
<evidence type="ECO:0000256" key="8">
    <source>
        <dbReference type="SAM" id="Phobius"/>
    </source>
</evidence>
<feature type="transmembrane region" description="Helical" evidence="8">
    <location>
        <begin position="504"/>
        <end position="526"/>
    </location>
</feature>
<dbReference type="PANTHER" id="PTHR31585:SF51">
    <property type="entry name" value="TRANSPORTER, PUTATIVE-RELATED"/>
    <property type="match status" value="1"/>
</dbReference>
<dbReference type="Pfam" id="PF13578">
    <property type="entry name" value="Methyltransf_24"/>
    <property type="match status" value="1"/>
</dbReference>
<evidence type="ECO:0000313" key="9">
    <source>
        <dbReference type="EMBL" id="CAE8628738.1"/>
    </source>
</evidence>
<name>A0A813GQU1_POLGL</name>
<feature type="region of interest" description="Disordered" evidence="7">
    <location>
        <begin position="1"/>
        <end position="31"/>
    </location>
</feature>
<feature type="transmembrane region" description="Helical" evidence="8">
    <location>
        <begin position="294"/>
        <end position="315"/>
    </location>
</feature>
<dbReference type="EMBL" id="CAJNNV010029474">
    <property type="protein sequence ID" value="CAE8628738.1"/>
    <property type="molecule type" value="Genomic_DNA"/>
</dbReference>
<dbReference type="OMA" id="ITQVECF"/>
<evidence type="ECO:0000256" key="6">
    <source>
        <dbReference type="ARBA" id="ARBA00023136"/>
    </source>
</evidence>
<evidence type="ECO:0000256" key="3">
    <source>
        <dbReference type="ARBA" id="ARBA00022448"/>
    </source>
</evidence>
<dbReference type="InterPro" id="IPR036259">
    <property type="entry name" value="MFS_trans_sf"/>
</dbReference>
<dbReference type="Pfam" id="PF03092">
    <property type="entry name" value="BT1"/>
    <property type="match status" value="1"/>
</dbReference>
<proteinExistence type="inferred from homology"/>
<feature type="transmembrane region" description="Helical" evidence="8">
    <location>
        <begin position="131"/>
        <end position="150"/>
    </location>
</feature>
<dbReference type="OrthoDB" id="406178at2759"/>
<dbReference type="AlphaFoldDB" id="A0A813GQU1"/>
<dbReference type="Gene3D" id="3.40.50.150">
    <property type="entry name" value="Vaccinia Virus protein VP39"/>
    <property type="match status" value="1"/>
</dbReference>
<evidence type="ECO:0000256" key="7">
    <source>
        <dbReference type="SAM" id="MobiDB-lite"/>
    </source>
</evidence>
<keyword evidence="5 8" id="KW-1133">Transmembrane helix</keyword>
<dbReference type="GO" id="GO:0016020">
    <property type="term" value="C:membrane"/>
    <property type="evidence" value="ECO:0007669"/>
    <property type="project" value="UniProtKB-SubCell"/>
</dbReference>